<protein>
    <submittedName>
        <fullName evidence="1">Uncharacterized protein</fullName>
    </submittedName>
</protein>
<sequence>MRLSKFCRRNWQEIEGEERQSLEERPGAYLSIQFNIIYIMRT</sequence>
<dbReference type="AlphaFoldDB" id="A0A240C2R2"/>
<name>A0A240C2R2_SERFI</name>
<keyword evidence="2" id="KW-1185">Reference proteome</keyword>
<dbReference type="EMBL" id="LT906479">
    <property type="protein sequence ID" value="SNW01603.1"/>
    <property type="molecule type" value="Genomic_DNA"/>
</dbReference>
<dbReference type="Proteomes" id="UP000215134">
    <property type="component" value="Chromosome 1"/>
</dbReference>
<evidence type="ECO:0000313" key="2">
    <source>
        <dbReference type="Proteomes" id="UP000215134"/>
    </source>
</evidence>
<dbReference type="KEGG" id="sfj:SAMEA4384070_2501"/>
<proteinExistence type="predicted"/>
<organism evidence="1 2">
    <name type="scientific">Serratia ficaria</name>
    <dbReference type="NCBI Taxonomy" id="61651"/>
    <lineage>
        <taxon>Bacteria</taxon>
        <taxon>Pseudomonadati</taxon>
        <taxon>Pseudomonadota</taxon>
        <taxon>Gammaproteobacteria</taxon>
        <taxon>Enterobacterales</taxon>
        <taxon>Yersiniaceae</taxon>
        <taxon>Serratia</taxon>
    </lineage>
</organism>
<evidence type="ECO:0000313" key="1">
    <source>
        <dbReference type="EMBL" id="SNW01603.1"/>
    </source>
</evidence>
<accession>A0A240C2R2</accession>
<gene>
    <name evidence="1" type="ORF">SAMEA4384070_02501</name>
</gene>
<reference evidence="1 2" key="1">
    <citation type="submission" date="2017-06" db="EMBL/GenBank/DDBJ databases">
        <authorList>
            <consortium name="Pathogen Informatics"/>
        </authorList>
    </citation>
    <scope>NUCLEOTIDE SEQUENCE [LARGE SCALE GENOMIC DNA]</scope>
    <source>
        <strain evidence="1 2">NCTC12148</strain>
    </source>
</reference>